<evidence type="ECO:0000256" key="20">
    <source>
        <dbReference type="ARBA" id="ARBA00051612"/>
    </source>
</evidence>
<organism evidence="28 29">
    <name type="scientific">Oedothorax gibbosus</name>
    <dbReference type="NCBI Taxonomy" id="931172"/>
    <lineage>
        <taxon>Eukaryota</taxon>
        <taxon>Metazoa</taxon>
        <taxon>Ecdysozoa</taxon>
        <taxon>Arthropoda</taxon>
        <taxon>Chelicerata</taxon>
        <taxon>Arachnida</taxon>
        <taxon>Araneae</taxon>
        <taxon>Araneomorphae</taxon>
        <taxon>Entelegynae</taxon>
        <taxon>Araneoidea</taxon>
        <taxon>Linyphiidae</taxon>
        <taxon>Erigoninae</taxon>
        <taxon>Oedothorax</taxon>
    </lineage>
</organism>
<proteinExistence type="predicted"/>
<comment type="caution">
    <text evidence="28">The sequence shown here is derived from an EMBL/GenBank/DDBJ whole genome shotgun (WGS) entry which is preliminary data.</text>
</comment>
<feature type="transmembrane region" description="Helical" evidence="26">
    <location>
        <begin position="120"/>
        <end position="140"/>
    </location>
</feature>
<evidence type="ECO:0000256" key="18">
    <source>
        <dbReference type="ARBA" id="ARBA00051403"/>
    </source>
</evidence>
<evidence type="ECO:0000256" key="22">
    <source>
        <dbReference type="ARBA" id="ARBA00069713"/>
    </source>
</evidence>
<name>A0AAV6UFT0_9ARAC</name>
<evidence type="ECO:0000313" key="28">
    <source>
        <dbReference type="EMBL" id="KAG8182583.1"/>
    </source>
</evidence>
<evidence type="ECO:0000256" key="8">
    <source>
        <dbReference type="ARBA" id="ARBA00022847"/>
    </source>
</evidence>
<gene>
    <name evidence="28" type="ORF">JTE90_021721</name>
</gene>
<keyword evidence="7 26" id="KW-0812">Transmembrane</keyword>
<keyword evidence="10" id="KW-0770">Synapse</keyword>
<dbReference type="GO" id="GO:0016323">
    <property type="term" value="C:basolateral plasma membrane"/>
    <property type="evidence" value="ECO:0007669"/>
    <property type="project" value="UniProtKB-SubCell"/>
</dbReference>
<keyword evidence="14" id="KW-0968">Cytoplasmic vesicle</keyword>
<evidence type="ECO:0000256" key="3">
    <source>
        <dbReference type="ARBA" id="ARBA00004638"/>
    </source>
</evidence>
<dbReference type="FunFam" id="1.20.1250.20:FF:000067">
    <property type="entry name" value="sialin isoform X2"/>
    <property type="match status" value="1"/>
</dbReference>
<comment type="catalytic activity">
    <reaction evidence="17">
        <text>N-acetylneuraminate(in) + H(+)(in) = N-acetylneuraminate(out) + H(+)(out)</text>
        <dbReference type="Rhea" id="RHEA:28987"/>
        <dbReference type="ChEBI" id="CHEBI:15378"/>
        <dbReference type="ChEBI" id="CHEBI:35418"/>
    </reaction>
    <physiologicalReaction direction="right-to-left" evidence="17">
        <dbReference type="Rhea" id="RHEA:28989"/>
    </physiologicalReaction>
</comment>
<evidence type="ECO:0000256" key="24">
    <source>
        <dbReference type="ARBA" id="ARBA00081195"/>
    </source>
</evidence>
<evidence type="ECO:0000256" key="1">
    <source>
        <dbReference type="ARBA" id="ARBA00004432"/>
    </source>
</evidence>
<dbReference type="Pfam" id="PF07690">
    <property type="entry name" value="MFS_1"/>
    <property type="match status" value="1"/>
</dbReference>
<dbReference type="EMBL" id="JAFNEN010000458">
    <property type="protein sequence ID" value="KAG8182583.1"/>
    <property type="molecule type" value="Genomic_DNA"/>
</dbReference>
<dbReference type="SUPFAM" id="SSF103473">
    <property type="entry name" value="MFS general substrate transporter"/>
    <property type="match status" value="1"/>
</dbReference>
<sequence length="504" mass="55632">MNSNKDPDKKFVLPGVRYIFAITGFLGFCTIYAIRVNINVAIVAMINSTVVYNQDNKTSSDECTDSSLPIYTNSTTPSQKTGEFLWSPKMQGVILGAFYYGYCISQIPGGRLAEIFSGKWVFGIGVGITALLTLITPLAAQYHVGLLITIRALEGLAQGVTMPAMHAMLGRWAPDSEKGILNCLIYSGINIGTVAAMPLTGYLCNTDFLGGWPSAFYIIGIFGCLWCILWFTLVTDTPLTHPFISKRELKYITTNQKIELKSELNPIPWMKVWTSIPFWALIVTSVGQDWCFYTIINDLPTFFATILHFKMEQTGFLSSFPYLMQTFVGMSTAFIADTLIRKEMVTTNFVRKFCNSVASFGTSLGLIGVCLSACNVTMNVSFFIFSLAIGGFCYSGYMLTHLDLSPEYAGTLMGITNTISNLAGFIAPLLVGFLTDNQQTLHQWRIVFGITAIILSLSGVVYIFFSSSKKQNWGRAESSESLIYTGLSTTQTNQHENEYGAINS</sequence>
<dbReference type="InterPro" id="IPR050382">
    <property type="entry name" value="MFS_Na/Anion_cotransporter"/>
</dbReference>
<feature type="transmembrane region" description="Helical" evidence="26">
    <location>
        <begin position="380"/>
        <end position="400"/>
    </location>
</feature>
<comment type="catalytic activity">
    <reaction evidence="19">
        <text>L-glutamate(out) = L-glutamate(in)</text>
        <dbReference type="Rhea" id="RHEA:66336"/>
        <dbReference type="ChEBI" id="CHEBI:29985"/>
    </reaction>
    <physiologicalReaction direction="left-to-right" evidence="19">
        <dbReference type="Rhea" id="RHEA:66337"/>
    </physiologicalReaction>
</comment>
<evidence type="ECO:0000256" key="4">
    <source>
        <dbReference type="ARBA" id="ARBA00004656"/>
    </source>
</evidence>
<feature type="transmembrane region" description="Helical" evidence="26">
    <location>
        <begin position="316"/>
        <end position="336"/>
    </location>
</feature>
<dbReference type="GO" id="GO:0006820">
    <property type="term" value="P:monoatomic anion transport"/>
    <property type="evidence" value="ECO:0007669"/>
    <property type="project" value="TreeGrafter"/>
</dbReference>
<dbReference type="InterPro" id="IPR020846">
    <property type="entry name" value="MFS_dom"/>
</dbReference>
<comment type="catalytic activity">
    <reaction evidence="16">
        <text>L-aspartate(out) = L-aspartate(in)</text>
        <dbReference type="Rhea" id="RHEA:66332"/>
        <dbReference type="ChEBI" id="CHEBI:29991"/>
    </reaction>
    <physiologicalReaction direction="left-to-right" evidence="16">
        <dbReference type="Rhea" id="RHEA:66333"/>
    </physiologicalReaction>
</comment>
<dbReference type="GO" id="GO:0015293">
    <property type="term" value="F:symporter activity"/>
    <property type="evidence" value="ECO:0007669"/>
    <property type="project" value="UniProtKB-KW"/>
</dbReference>
<evidence type="ECO:0000256" key="17">
    <source>
        <dbReference type="ARBA" id="ARBA00050625"/>
    </source>
</evidence>
<evidence type="ECO:0000256" key="13">
    <source>
        <dbReference type="ARBA" id="ARBA00023228"/>
    </source>
</evidence>
<evidence type="ECO:0000256" key="5">
    <source>
        <dbReference type="ARBA" id="ARBA00022448"/>
    </source>
</evidence>
<feature type="transmembrane region" description="Helical" evidence="26">
    <location>
        <begin position="181"/>
        <end position="203"/>
    </location>
</feature>
<comment type="catalytic activity">
    <reaction evidence="20">
        <text>D-glucuronate(out) + H(+)(out) = D-glucuronate(in) + H(+)(in)</text>
        <dbReference type="Rhea" id="RHEA:72591"/>
        <dbReference type="ChEBI" id="CHEBI:15378"/>
        <dbReference type="ChEBI" id="CHEBI:58720"/>
    </reaction>
    <physiologicalReaction direction="left-to-right" evidence="20">
        <dbReference type="Rhea" id="RHEA:72592"/>
    </physiologicalReaction>
</comment>
<dbReference type="Proteomes" id="UP000827092">
    <property type="component" value="Unassembled WGS sequence"/>
</dbReference>
<evidence type="ECO:0000256" key="23">
    <source>
        <dbReference type="ARBA" id="ARBA00080244"/>
    </source>
</evidence>
<evidence type="ECO:0000256" key="15">
    <source>
        <dbReference type="ARBA" id="ARBA00050101"/>
    </source>
</evidence>
<keyword evidence="6" id="KW-1003">Cell membrane</keyword>
<evidence type="ECO:0000256" key="16">
    <source>
        <dbReference type="ARBA" id="ARBA00050554"/>
    </source>
</evidence>
<evidence type="ECO:0000259" key="27">
    <source>
        <dbReference type="PROSITE" id="PS50850"/>
    </source>
</evidence>
<evidence type="ECO:0000256" key="12">
    <source>
        <dbReference type="ARBA" id="ARBA00023180"/>
    </source>
</evidence>
<comment type="subcellular location">
    <subcellularLocation>
        <location evidence="2">Basolateral cell membrane</location>
        <topology evidence="2">Multi-pass membrane protein</topology>
    </subcellularLocation>
    <subcellularLocation>
        <location evidence="3">Cytoplasmic vesicle</location>
        <location evidence="3">Secretory vesicle membrane</location>
        <topology evidence="3">Multi-pass membrane protein</topology>
    </subcellularLocation>
    <subcellularLocation>
        <location evidence="1">Cytoplasmic vesicle</location>
        <location evidence="1">Secretory vesicle</location>
        <location evidence="1">Synaptic vesicle membrane</location>
    </subcellularLocation>
    <subcellularLocation>
        <location evidence="4">Lysosome membrane</location>
    </subcellularLocation>
</comment>
<feature type="transmembrane region" description="Helical" evidence="26">
    <location>
        <begin position="15"/>
        <end position="34"/>
    </location>
</feature>
<dbReference type="AlphaFoldDB" id="A0AAV6UFT0"/>
<dbReference type="Gene3D" id="1.20.1250.20">
    <property type="entry name" value="MFS general substrate transporter like domains"/>
    <property type="match status" value="2"/>
</dbReference>
<feature type="transmembrane region" description="Helical" evidence="26">
    <location>
        <begin position="215"/>
        <end position="234"/>
    </location>
</feature>
<dbReference type="GO" id="GO:0030672">
    <property type="term" value="C:synaptic vesicle membrane"/>
    <property type="evidence" value="ECO:0007669"/>
    <property type="project" value="UniProtKB-SubCell"/>
</dbReference>
<dbReference type="InterPro" id="IPR011701">
    <property type="entry name" value="MFS"/>
</dbReference>
<evidence type="ECO:0000256" key="10">
    <source>
        <dbReference type="ARBA" id="ARBA00023018"/>
    </source>
</evidence>
<keyword evidence="11 26" id="KW-0472">Membrane</keyword>
<evidence type="ECO:0000256" key="2">
    <source>
        <dbReference type="ARBA" id="ARBA00004554"/>
    </source>
</evidence>
<comment type="catalytic activity">
    <reaction evidence="18">
        <text>N-acetyl-L-aspartyl-L-glutamate(out) = N-acetyl-L-aspartyl-L-glutamate(in)</text>
        <dbReference type="Rhea" id="RHEA:72599"/>
        <dbReference type="ChEBI" id="CHEBI:76931"/>
    </reaction>
    <physiologicalReaction direction="left-to-right" evidence="18">
        <dbReference type="Rhea" id="RHEA:72600"/>
    </physiologicalReaction>
</comment>
<keyword evidence="12" id="KW-0325">Glycoprotein</keyword>
<dbReference type="FunFam" id="1.20.1250.20:FF:000003">
    <property type="entry name" value="Solute carrier family 17 member 3"/>
    <property type="match status" value="1"/>
</dbReference>
<evidence type="ECO:0000256" key="9">
    <source>
        <dbReference type="ARBA" id="ARBA00022989"/>
    </source>
</evidence>
<dbReference type="PANTHER" id="PTHR11662">
    <property type="entry name" value="SOLUTE CARRIER FAMILY 17"/>
    <property type="match status" value="1"/>
</dbReference>
<keyword evidence="5" id="KW-0813">Transport</keyword>
<evidence type="ECO:0000256" key="21">
    <source>
        <dbReference type="ARBA" id="ARBA00056891"/>
    </source>
</evidence>
<keyword evidence="13" id="KW-0458">Lysosome</keyword>
<dbReference type="CDD" id="cd17318">
    <property type="entry name" value="MFS_SLC17"/>
    <property type="match status" value="1"/>
</dbReference>
<evidence type="ECO:0000256" key="6">
    <source>
        <dbReference type="ARBA" id="ARBA00022475"/>
    </source>
</evidence>
<feature type="transmembrane region" description="Helical" evidence="26">
    <location>
        <begin position="412"/>
        <end position="434"/>
    </location>
</feature>
<dbReference type="GO" id="GO:0046942">
    <property type="term" value="P:carboxylic acid transport"/>
    <property type="evidence" value="ECO:0007669"/>
    <property type="project" value="UniProtKB-ARBA"/>
</dbReference>
<dbReference type="PANTHER" id="PTHR11662:SF399">
    <property type="entry name" value="FI19708P1-RELATED"/>
    <property type="match status" value="1"/>
</dbReference>
<protein>
    <recommendedName>
        <fullName evidence="22">Sialin</fullName>
    </recommendedName>
    <alternativeName>
        <fullName evidence="25">H(+)/nitrate cotransporter</fullName>
    </alternativeName>
    <alternativeName>
        <fullName evidence="23">H(+)/sialic acid cotransporter</fullName>
    </alternativeName>
    <alternativeName>
        <fullName evidence="24">Vesicular excitatory amino acid transporter</fullName>
    </alternativeName>
</protein>
<feature type="transmembrane region" description="Helical" evidence="26">
    <location>
        <begin position="446"/>
        <end position="465"/>
    </location>
</feature>
<keyword evidence="9 26" id="KW-1133">Transmembrane helix</keyword>
<evidence type="ECO:0000256" key="14">
    <source>
        <dbReference type="ARBA" id="ARBA00023329"/>
    </source>
</evidence>
<evidence type="ECO:0000256" key="25">
    <source>
        <dbReference type="ARBA" id="ARBA00081925"/>
    </source>
</evidence>
<comment type="function">
    <text evidence="21">Receptor for CM101, a polysaccharide produced by group B Streptococcus with antipathoangiogenic properties.</text>
</comment>
<evidence type="ECO:0000256" key="26">
    <source>
        <dbReference type="SAM" id="Phobius"/>
    </source>
</evidence>
<evidence type="ECO:0000313" key="29">
    <source>
        <dbReference type="Proteomes" id="UP000827092"/>
    </source>
</evidence>
<keyword evidence="29" id="KW-1185">Reference proteome</keyword>
<dbReference type="InterPro" id="IPR036259">
    <property type="entry name" value="MFS_trans_sf"/>
</dbReference>
<dbReference type="GO" id="GO:0005765">
    <property type="term" value="C:lysosomal membrane"/>
    <property type="evidence" value="ECO:0007669"/>
    <property type="project" value="UniProtKB-SubCell"/>
</dbReference>
<reference evidence="28 29" key="1">
    <citation type="journal article" date="2022" name="Nat. Ecol. Evol.">
        <title>A masculinizing supergene underlies an exaggerated male reproductive morph in a spider.</title>
        <authorList>
            <person name="Hendrickx F."/>
            <person name="De Corte Z."/>
            <person name="Sonet G."/>
            <person name="Van Belleghem S.M."/>
            <person name="Kostlbacher S."/>
            <person name="Vangestel C."/>
        </authorList>
    </citation>
    <scope>NUCLEOTIDE SEQUENCE [LARGE SCALE GENOMIC DNA]</scope>
    <source>
        <strain evidence="28">W744_W776</strain>
    </source>
</reference>
<feature type="domain" description="Major facilitator superfamily (MFS) profile" evidence="27">
    <location>
        <begin position="33"/>
        <end position="470"/>
    </location>
</feature>
<dbReference type="PROSITE" id="PS50850">
    <property type="entry name" value="MFS"/>
    <property type="match status" value="1"/>
</dbReference>
<comment type="catalytic activity">
    <reaction evidence="15">
        <text>2 nitrate(out) + H(+)(out) = 2 nitrate(in) + H(+)(in)</text>
        <dbReference type="Rhea" id="RHEA:71539"/>
        <dbReference type="ChEBI" id="CHEBI:15378"/>
        <dbReference type="ChEBI" id="CHEBI:17632"/>
    </reaction>
    <physiologicalReaction direction="left-to-right" evidence="15">
        <dbReference type="Rhea" id="RHEA:71540"/>
    </physiologicalReaction>
</comment>
<evidence type="ECO:0000256" key="11">
    <source>
        <dbReference type="ARBA" id="ARBA00023136"/>
    </source>
</evidence>
<keyword evidence="8" id="KW-0769">Symport</keyword>
<feature type="transmembrane region" description="Helical" evidence="26">
    <location>
        <begin position="357"/>
        <end position="374"/>
    </location>
</feature>
<accession>A0AAV6UFT0</accession>
<evidence type="ECO:0000256" key="19">
    <source>
        <dbReference type="ARBA" id="ARBA00051447"/>
    </source>
</evidence>
<evidence type="ECO:0000256" key="7">
    <source>
        <dbReference type="ARBA" id="ARBA00022692"/>
    </source>
</evidence>